<dbReference type="Proteomes" id="UP001490365">
    <property type="component" value="Unassembled WGS sequence"/>
</dbReference>
<gene>
    <name evidence="4" type="ORF">ABT211_45805</name>
</gene>
<name>A0ABV1TY01_9ACTN</name>
<evidence type="ECO:0000313" key="4">
    <source>
        <dbReference type="EMBL" id="MER6274482.1"/>
    </source>
</evidence>
<dbReference type="EMBL" id="JBEOZM010000057">
    <property type="protein sequence ID" value="MER6274482.1"/>
    <property type="molecule type" value="Genomic_DNA"/>
</dbReference>
<dbReference type="Pfam" id="PF01048">
    <property type="entry name" value="PNP_UDP_1"/>
    <property type="match status" value="1"/>
</dbReference>
<dbReference type="PANTHER" id="PTHR42679:SF2">
    <property type="entry name" value="S-METHYL-5'-THIOADENOSINE PHOSPHORYLASE"/>
    <property type="match status" value="1"/>
</dbReference>
<evidence type="ECO:0000256" key="2">
    <source>
        <dbReference type="ARBA" id="ARBA00022679"/>
    </source>
</evidence>
<keyword evidence="2" id="KW-0808">Transferase</keyword>
<accession>A0ABV1TY01</accession>
<dbReference type="SUPFAM" id="SSF53167">
    <property type="entry name" value="Purine and uridine phosphorylases"/>
    <property type="match status" value="1"/>
</dbReference>
<protein>
    <submittedName>
        <fullName evidence="4">MTAP family purine nucleoside phosphorylase</fullName>
    </submittedName>
</protein>
<feature type="domain" description="Nucleoside phosphorylase" evidence="3">
    <location>
        <begin position="22"/>
        <end position="237"/>
    </location>
</feature>
<organism evidence="4 5">
    <name type="scientific">Streptomyces sp. 900105755</name>
    <dbReference type="NCBI Taxonomy" id="3154389"/>
    <lineage>
        <taxon>Bacteria</taxon>
        <taxon>Bacillati</taxon>
        <taxon>Actinomycetota</taxon>
        <taxon>Actinomycetes</taxon>
        <taxon>Kitasatosporales</taxon>
        <taxon>Streptomycetaceae</taxon>
        <taxon>Streptomyces</taxon>
    </lineage>
</organism>
<dbReference type="RefSeq" id="WP_351962697.1">
    <property type="nucleotide sequence ID" value="NZ_JBEOZM010000057.1"/>
</dbReference>
<dbReference type="InterPro" id="IPR035994">
    <property type="entry name" value="Nucleoside_phosphorylase_sf"/>
</dbReference>
<sequence length="263" mass="28906">MAELAIVGSQDVDASEWLDNAREVQLPTRDSSVKATVGTLNGYELIVMPRNSSGRPVPPHAIDYRANMDALSRAGVRMVLTTAMVGTLRHSVPNGSMLVLDQFIDFTKDRQFTFFSDDRFGFADMTEPYCPNLRAHMIRAGESLGFHMAPRGCCVCVPGPRFETRAEVRMFAQLGGDVIGHTNGTDCIMAREAGMCFATFAGVITLGAGLSDHDMNAHDWHEPRRQHAARFRKIVGEMTRSLRDSGSDVHVDCRCATAAPIEK</sequence>
<reference evidence="4 5" key="1">
    <citation type="submission" date="2024-06" db="EMBL/GenBank/DDBJ databases">
        <title>The Natural Products Discovery Center: Release of the First 8490 Sequenced Strains for Exploring Actinobacteria Biosynthetic Diversity.</title>
        <authorList>
            <person name="Kalkreuter E."/>
            <person name="Kautsar S.A."/>
            <person name="Yang D."/>
            <person name="Bader C.D."/>
            <person name="Teijaro C.N."/>
            <person name="Fluegel L."/>
            <person name="Davis C.M."/>
            <person name="Simpson J.R."/>
            <person name="Lauterbach L."/>
            <person name="Steele A.D."/>
            <person name="Gui C."/>
            <person name="Meng S."/>
            <person name="Li G."/>
            <person name="Viehrig K."/>
            <person name="Ye F."/>
            <person name="Su P."/>
            <person name="Kiefer A.F."/>
            <person name="Nichols A."/>
            <person name="Cepeda A.J."/>
            <person name="Yan W."/>
            <person name="Fan B."/>
            <person name="Jiang Y."/>
            <person name="Adhikari A."/>
            <person name="Zheng C.-J."/>
            <person name="Schuster L."/>
            <person name="Cowan T.M."/>
            <person name="Smanski M.J."/>
            <person name="Chevrette M.G."/>
            <person name="De Carvalho L.P.S."/>
            <person name="Shen B."/>
        </authorList>
    </citation>
    <scope>NUCLEOTIDE SEQUENCE [LARGE SCALE GENOMIC DNA]</scope>
    <source>
        <strain evidence="4 5">NPDC001694</strain>
    </source>
</reference>
<dbReference type="InterPro" id="IPR010044">
    <property type="entry name" value="MTAP"/>
</dbReference>
<proteinExistence type="predicted"/>
<dbReference type="Gene3D" id="3.40.50.1580">
    <property type="entry name" value="Nucleoside phosphorylase domain"/>
    <property type="match status" value="1"/>
</dbReference>
<evidence type="ECO:0000256" key="1">
    <source>
        <dbReference type="ARBA" id="ARBA00022676"/>
    </source>
</evidence>
<keyword evidence="1" id="KW-0328">Glycosyltransferase</keyword>
<dbReference type="CDD" id="cd09010">
    <property type="entry name" value="MTAP_SsMTAPII_like_MTIP"/>
    <property type="match status" value="1"/>
</dbReference>
<evidence type="ECO:0000313" key="5">
    <source>
        <dbReference type="Proteomes" id="UP001490365"/>
    </source>
</evidence>
<dbReference type="PANTHER" id="PTHR42679">
    <property type="entry name" value="S-METHYL-5'-THIOADENOSINE PHOSPHORYLASE"/>
    <property type="match status" value="1"/>
</dbReference>
<dbReference type="InterPro" id="IPR000845">
    <property type="entry name" value="Nucleoside_phosphorylase_d"/>
</dbReference>
<comment type="caution">
    <text evidence="4">The sequence shown here is derived from an EMBL/GenBank/DDBJ whole genome shotgun (WGS) entry which is preliminary data.</text>
</comment>
<evidence type="ECO:0000259" key="3">
    <source>
        <dbReference type="Pfam" id="PF01048"/>
    </source>
</evidence>
<keyword evidence="5" id="KW-1185">Reference proteome</keyword>